<protein>
    <recommendedName>
        <fullName evidence="2">Carboxypeptidase regulatory-like domain-containing protein</fullName>
    </recommendedName>
</protein>
<sequence length="225" mass="23756">MRVFFAFIALALLCLSYSSPVGAGGDGVIEGKVVNGSEGGGPVGGLEVTLTTDRAPPGELTALTSPLGRVRFDGLSTSGENVYALAVRYQGVDYTVGGIQIDAQNPSRQVEMHVYETTTSAEAVTVLLDHQTVKARPHERRLEVVTYVEVTNRSDRTVVGHKAGDGVGGALCFALPEGAENVEFLGALSEEGALLDERLSNLNQAIPPGEHELMFAYELSYAGDS</sequence>
<name>A0A0F9CF35_9ZZZZ</name>
<accession>A0A0F9CF35</accession>
<feature type="non-terminal residue" evidence="1">
    <location>
        <position position="225"/>
    </location>
</feature>
<evidence type="ECO:0008006" key="2">
    <source>
        <dbReference type="Google" id="ProtNLM"/>
    </source>
</evidence>
<dbReference type="EMBL" id="LAZR01033579">
    <property type="protein sequence ID" value="KKL47684.1"/>
    <property type="molecule type" value="Genomic_DNA"/>
</dbReference>
<proteinExistence type="predicted"/>
<organism evidence="1">
    <name type="scientific">marine sediment metagenome</name>
    <dbReference type="NCBI Taxonomy" id="412755"/>
    <lineage>
        <taxon>unclassified sequences</taxon>
        <taxon>metagenomes</taxon>
        <taxon>ecological metagenomes</taxon>
    </lineage>
</organism>
<reference evidence="1" key="1">
    <citation type="journal article" date="2015" name="Nature">
        <title>Complex archaea that bridge the gap between prokaryotes and eukaryotes.</title>
        <authorList>
            <person name="Spang A."/>
            <person name="Saw J.H."/>
            <person name="Jorgensen S.L."/>
            <person name="Zaremba-Niedzwiedzka K."/>
            <person name="Martijn J."/>
            <person name="Lind A.E."/>
            <person name="van Eijk R."/>
            <person name="Schleper C."/>
            <person name="Guy L."/>
            <person name="Ettema T.J."/>
        </authorList>
    </citation>
    <scope>NUCLEOTIDE SEQUENCE</scope>
</reference>
<evidence type="ECO:0000313" key="1">
    <source>
        <dbReference type="EMBL" id="KKL47684.1"/>
    </source>
</evidence>
<comment type="caution">
    <text evidence="1">The sequence shown here is derived from an EMBL/GenBank/DDBJ whole genome shotgun (WGS) entry which is preliminary data.</text>
</comment>
<dbReference type="AlphaFoldDB" id="A0A0F9CF35"/>
<gene>
    <name evidence="1" type="ORF">LCGC14_2333060</name>
</gene>